<organism evidence="1 2">
    <name type="scientific">Ruminobacter amylophilus</name>
    <dbReference type="NCBI Taxonomy" id="867"/>
    <lineage>
        <taxon>Bacteria</taxon>
        <taxon>Pseudomonadati</taxon>
        <taxon>Pseudomonadota</taxon>
        <taxon>Gammaproteobacteria</taxon>
        <taxon>Aeromonadales</taxon>
        <taxon>Succinivibrionaceae</taxon>
        <taxon>Ruminobacter</taxon>
    </lineage>
</organism>
<reference evidence="1 2" key="1">
    <citation type="submission" date="2016-10" db="EMBL/GenBank/DDBJ databases">
        <authorList>
            <person name="Varghese N."/>
            <person name="Submissions S."/>
        </authorList>
    </citation>
    <scope>NUCLEOTIDE SEQUENCE [LARGE SCALE GENOMIC DNA]</scope>
    <source>
        <strain evidence="1 2">DSM 1361</strain>
    </source>
</reference>
<dbReference type="EMBL" id="FOXF01000021">
    <property type="protein sequence ID" value="SFP40711.1"/>
    <property type="molecule type" value="Genomic_DNA"/>
</dbReference>
<dbReference type="Proteomes" id="UP000243745">
    <property type="component" value="Unassembled WGS sequence"/>
</dbReference>
<protein>
    <submittedName>
        <fullName evidence="1">Uncharacterized protein</fullName>
    </submittedName>
</protein>
<dbReference type="AlphaFoldDB" id="A0A662ZHF2"/>
<gene>
    <name evidence="1" type="ORF">SAMN02910344_01303</name>
</gene>
<name>A0A662ZHF2_9GAMM</name>
<keyword evidence="2" id="KW-1185">Reference proteome</keyword>
<proteinExistence type="predicted"/>
<evidence type="ECO:0000313" key="2">
    <source>
        <dbReference type="Proteomes" id="UP000243745"/>
    </source>
</evidence>
<accession>A0A662ZHF2</accession>
<sequence>MASDTCKGAENITEFYSLYKTCMLHNVDFRSYMMKCITTMTLHMDKIEFEKDKRGTVTGYKAHHITSDVLDKLMPWNMA</sequence>
<evidence type="ECO:0000313" key="1">
    <source>
        <dbReference type="EMBL" id="SFP40711.1"/>
    </source>
</evidence>